<dbReference type="Proteomes" id="UP001368500">
    <property type="component" value="Unassembled WGS sequence"/>
</dbReference>
<reference evidence="2 3" key="1">
    <citation type="submission" date="2024-04" db="EMBL/GenBank/DDBJ databases">
        <title>Novel species of the genus Ideonella isolated from streams.</title>
        <authorList>
            <person name="Lu H."/>
        </authorList>
    </citation>
    <scope>NUCLEOTIDE SEQUENCE [LARGE SCALE GENOMIC DNA]</scope>
    <source>
        <strain evidence="2 3">BYS139W</strain>
    </source>
</reference>
<dbReference type="InterPro" id="IPR011989">
    <property type="entry name" value="ARM-like"/>
</dbReference>
<evidence type="ECO:0000313" key="3">
    <source>
        <dbReference type="Proteomes" id="UP001368500"/>
    </source>
</evidence>
<dbReference type="Pfam" id="PF13646">
    <property type="entry name" value="HEAT_2"/>
    <property type="match status" value="2"/>
</dbReference>
<dbReference type="Gene3D" id="1.25.10.10">
    <property type="entry name" value="Leucine-rich Repeat Variant"/>
    <property type="match status" value="1"/>
</dbReference>
<proteinExistence type="predicted"/>
<feature type="compositionally biased region" description="Basic and acidic residues" evidence="1">
    <location>
        <begin position="11"/>
        <end position="21"/>
    </location>
</feature>
<dbReference type="InterPro" id="IPR016024">
    <property type="entry name" value="ARM-type_fold"/>
</dbReference>
<evidence type="ECO:0000313" key="2">
    <source>
        <dbReference type="EMBL" id="MEK8028077.1"/>
    </source>
</evidence>
<protein>
    <submittedName>
        <fullName evidence="2">HEAT repeat domain-containing protein</fullName>
    </submittedName>
</protein>
<dbReference type="RefSeq" id="WP_341375862.1">
    <property type="nucleotide sequence ID" value="NZ_JBBUTF010000019.1"/>
</dbReference>
<organism evidence="2 3">
    <name type="scientific">Pseudaquabacterium rugosum</name>
    <dbReference type="NCBI Taxonomy" id="2984194"/>
    <lineage>
        <taxon>Bacteria</taxon>
        <taxon>Pseudomonadati</taxon>
        <taxon>Pseudomonadota</taxon>
        <taxon>Betaproteobacteria</taxon>
        <taxon>Burkholderiales</taxon>
        <taxon>Sphaerotilaceae</taxon>
        <taxon>Pseudaquabacterium</taxon>
    </lineage>
</organism>
<dbReference type="SUPFAM" id="SSF48371">
    <property type="entry name" value="ARM repeat"/>
    <property type="match status" value="1"/>
</dbReference>
<keyword evidence="3" id="KW-1185">Reference proteome</keyword>
<accession>A0ABU9BDS7</accession>
<feature type="region of interest" description="Disordered" evidence="1">
    <location>
        <begin position="1"/>
        <end position="24"/>
    </location>
</feature>
<evidence type="ECO:0000256" key="1">
    <source>
        <dbReference type="SAM" id="MobiDB-lite"/>
    </source>
</evidence>
<sequence>MGLRKTATPEPLREVVERQPPRDLPGLLTQLRSSDAQERRWAARDLGAHPQAATVLGEALVGERDARVRDALFLTLTALASEDAAGALLPLLRSEEAPLRNGAIEALAAMPQAVAPRIHSLLHDADPDVRIFTVNLMGELRHERVRQWLLQVLAEDGSINVVAAAIEVLAEVGQPEDLAALQAVRARHADDVFIGFAIDMAASRIQSI</sequence>
<gene>
    <name evidence="2" type="ORF">AACH11_19115</name>
</gene>
<dbReference type="EMBL" id="JBBUTF010000019">
    <property type="protein sequence ID" value="MEK8028077.1"/>
    <property type="molecule type" value="Genomic_DNA"/>
</dbReference>
<name>A0ABU9BDS7_9BURK</name>
<comment type="caution">
    <text evidence="2">The sequence shown here is derived from an EMBL/GenBank/DDBJ whole genome shotgun (WGS) entry which is preliminary data.</text>
</comment>